<gene>
    <name evidence="2" type="ORF">SKAU_G00356460</name>
</gene>
<dbReference type="Proteomes" id="UP001152622">
    <property type="component" value="Chromosome 17"/>
</dbReference>
<evidence type="ECO:0000313" key="3">
    <source>
        <dbReference type="Proteomes" id="UP001152622"/>
    </source>
</evidence>
<organism evidence="2 3">
    <name type="scientific">Synaphobranchus kaupii</name>
    <name type="common">Kaup's arrowtooth eel</name>
    <dbReference type="NCBI Taxonomy" id="118154"/>
    <lineage>
        <taxon>Eukaryota</taxon>
        <taxon>Metazoa</taxon>
        <taxon>Chordata</taxon>
        <taxon>Craniata</taxon>
        <taxon>Vertebrata</taxon>
        <taxon>Euteleostomi</taxon>
        <taxon>Actinopterygii</taxon>
        <taxon>Neopterygii</taxon>
        <taxon>Teleostei</taxon>
        <taxon>Anguilliformes</taxon>
        <taxon>Synaphobranchidae</taxon>
        <taxon>Synaphobranchus</taxon>
    </lineage>
</organism>
<dbReference type="EMBL" id="JAINUF010000017">
    <property type="protein sequence ID" value="KAJ8338860.1"/>
    <property type="molecule type" value="Genomic_DNA"/>
</dbReference>
<dbReference type="AlphaFoldDB" id="A0A9Q1EHI7"/>
<reference evidence="2" key="1">
    <citation type="journal article" date="2023" name="Science">
        <title>Genome structures resolve the early diversification of teleost fishes.</title>
        <authorList>
            <person name="Parey E."/>
            <person name="Louis A."/>
            <person name="Montfort J."/>
            <person name="Bouchez O."/>
            <person name="Roques C."/>
            <person name="Iampietro C."/>
            <person name="Lluch J."/>
            <person name="Castinel A."/>
            <person name="Donnadieu C."/>
            <person name="Desvignes T."/>
            <person name="Floi Bucao C."/>
            <person name="Jouanno E."/>
            <person name="Wen M."/>
            <person name="Mejri S."/>
            <person name="Dirks R."/>
            <person name="Jansen H."/>
            <person name="Henkel C."/>
            <person name="Chen W.J."/>
            <person name="Zahm M."/>
            <person name="Cabau C."/>
            <person name="Klopp C."/>
            <person name="Thompson A.W."/>
            <person name="Robinson-Rechavi M."/>
            <person name="Braasch I."/>
            <person name="Lecointre G."/>
            <person name="Bobe J."/>
            <person name="Postlethwait J.H."/>
            <person name="Berthelot C."/>
            <person name="Roest Crollius H."/>
            <person name="Guiguen Y."/>
        </authorList>
    </citation>
    <scope>NUCLEOTIDE SEQUENCE</scope>
    <source>
        <strain evidence="2">WJC10195</strain>
    </source>
</reference>
<proteinExistence type="predicted"/>
<protein>
    <submittedName>
        <fullName evidence="2">Uncharacterized protein</fullName>
    </submittedName>
</protein>
<keyword evidence="3" id="KW-1185">Reference proteome</keyword>
<evidence type="ECO:0000313" key="2">
    <source>
        <dbReference type="EMBL" id="KAJ8338860.1"/>
    </source>
</evidence>
<evidence type="ECO:0000256" key="1">
    <source>
        <dbReference type="SAM" id="MobiDB-lite"/>
    </source>
</evidence>
<name>A0A9Q1EHI7_SYNKA</name>
<feature type="region of interest" description="Disordered" evidence="1">
    <location>
        <begin position="1"/>
        <end position="70"/>
    </location>
</feature>
<accession>A0A9Q1EHI7</accession>
<sequence length="70" mass="7941">MRYTPAPISIAAQQQRVRDGDHVTEINSSVATVKRDWPETEIGEETDTPSQRETGLRRPAAIIKLRSPRR</sequence>
<comment type="caution">
    <text evidence="2">The sequence shown here is derived from an EMBL/GenBank/DDBJ whole genome shotgun (WGS) entry which is preliminary data.</text>
</comment>